<evidence type="ECO:0000313" key="4">
    <source>
        <dbReference type="Proteomes" id="UP000031443"/>
    </source>
</evidence>
<reference evidence="4" key="1">
    <citation type="journal article" date="2013" name="Nat. Genet.">
        <title>The draft genomes of soft-shell turtle and green sea turtle yield insights into the development and evolution of the turtle-specific body plan.</title>
        <authorList>
            <person name="Wang Z."/>
            <person name="Pascual-Anaya J."/>
            <person name="Zadissa A."/>
            <person name="Li W."/>
            <person name="Niimura Y."/>
            <person name="Huang Z."/>
            <person name="Li C."/>
            <person name="White S."/>
            <person name="Xiong Z."/>
            <person name="Fang D."/>
            <person name="Wang B."/>
            <person name="Ming Y."/>
            <person name="Chen Y."/>
            <person name="Zheng Y."/>
            <person name="Kuraku S."/>
            <person name="Pignatelli M."/>
            <person name="Herrero J."/>
            <person name="Beal K."/>
            <person name="Nozawa M."/>
            <person name="Li Q."/>
            <person name="Wang J."/>
            <person name="Zhang H."/>
            <person name="Yu L."/>
            <person name="Shigenobu S."/>
            <person name="Wang J."/>
            <person name="Liu J."/>
            <person name="Flicek P."/>
            <person name="Searle S."/>
            <person name="Wang J."/>
            <person name="Kuratani S."/>
            <person name="Yin Y."/>
            <person name="Aken B."/>
            <person name="Zhang G."/>
            <person name="Irie N."/>
        </authorList>
    </citation>
    <scope>NUCLEOTIDE SEQUENCE [LARGE SCALE GENOMIC DNA]</scope>
</reference>
<dbReference type="PANTHER" id="PTHR47595:SF1">
    <property type="entry name" value="MYB_SANT-LIKE DNA-BINDING DOMAIN-CONTAINING PROTEIN"/>
    <property type="match status" value="1"/>
</dbReference>
<organism evidence="3 4">
    <name type="scientific">Chelonia mydas</name>
    <name type="common">Green sea-turtle</name>
    <name type="synonym">Chelonia agassizi</name>
    <dbReference type="NCBI Taxonomy" id="8469"/>
    <lineage>
        <taxon>Eukaryota</taxon>
        <taxon>Metazoa</taxon>
        <taxon>Chordata</taxon>
        <taxon>Craniata</taxon>
        <taxon>Vertebrata</taxon>
        <taxon>Euteleostomi</taxon>
        <taxon>Archelosauria</taxon>
        <taxon>Testudinata</taxon>
        <taxon>Testudines</taxon>
        <taxon>Cryptodira</taxon>
        <taxon>Durocryptodira</taxon>
        <taxon>Americhelydia</taxon>
        <taxon>Chelonioidea</taxon>
        <taxon>Cheloniidae</taxon>
        <taxon>Chelonia</taxon>
    </lineage>
</organism>
<protein>
    <submittedName>
        <fullName evidence="3">Zinc finger and SCAN domain-containing protein 29</fullName>
    </submittedName>
</protein>
<feature type="domain" description="Myb/SANT-like DNA-binding" evidence="2">
    <location>
        <begin position="10"/>
        <end position="99"/>
    </location>
</feature>
<dbReference type="Gene3D" id="1.10.10.60">
    <property type="entry name" value="Homeodomain-like"/>
    <property type="match status" value="1"/>
</dbReference>
<dbReference type="AlphaFoldDB" id="M7C6J9"/>
<sequence>MAAPRSKYSHTWSTLVLLDLLSQWTEEAMWSQLHSTCRNFNTYRQISRGMLDTGYKWDIHQCRPKIKELRQAYQKARESNSHSGAVPKTCHFFKELNAILSGDPTSTVKRTMDTSAGLETANSRLNPKDREVELKDDVEHDRVIRWRSKSGPLIKSGGV</sequence>
<feature type="signal peptide" evidence="1">
    <location>
        <begin position="1"/>
        <end position="27"/>
    </location>
</feature>
<dbReference type="Proteomes" id="UP000031443">
    <property type="component" value="Unassembled WGS sequence"/>
</dbReference>
<dbReference type="Pfam" id="PF13837">
    <property type="entry name" value="Myb_DNA-bind_4"/>
    <property type="match status" value="1"/>
</dbReference>
<proteinExistence type="predicted"/>
<accession>M7C6J9</accession>
<dbReference type="EMBL" id="KB526025">
    <property type="protein sequence ID" value="EMP36182.1"/>
    <property type="molecule type" value="Genomic_DNA"/>
</dbReference>
<keyword evidence="1" id="KW-0732">Signal</keyword>
<evidence type="ECO:0000313" key="3">
    <source>
        <dbReference type="EMBL" id="EMP36182.1"/>
    </source>
</evidence>
<gene>
    <name evidence="3" type="ORF">UY3_06651</name>
</gene>
<dbReference type="InterPro" id="IPR044822">
    <property type="entry name" value="Myb_DNA-bind_4"/>
</dbReference>
<feature type="chain" id="PRO_5004080748" evidence="1">
    <location>
        <begin position="28"/>
        <end position="159"/>
    </location>
</feature>
<keyword evidence="4" id="KW-1185">Reference proteome</keyword>
<name>M7C6J9_CHEMY</name>
<dbReference type="PANTHER" id="PTHR47595">
    <property type="entry name" value="HEAT SHOCK 70 KDA PROTEIN 14"/>
    <property type="match status" value="1"/>
</dbReference>
<evidence type="ECO:0000256" key="1">
    <source>
        <dbReference type="SAM" id="SignalP"/>
    </source>
</evidence>
<evidence type="ECO:0000259" key="2">
    <source>
        <dbReference type="Pfam" id="PF13837"/>
    </source>
</evidence>